<keyword evidence="2" id="KW-1185">Reference proteome</keyword>
<comment type="caution">
    <text evidence="1">The sequence shown here is derived from an EMBL/GenBank/DDBJ whole genome shotgun (WGS) entry which is preliminary data.</text>
</comment>
<dbReference type="RefSeq" id="WP_154541303.1">
    <property type="nucleotide sequence ID" value="NZ_JAXDSU010000101.1"/>
</dbReference>
<sequence>MKFAYIIMGPFDPIVDRKCIGKNNNAQIIGVRNLEMAKDIAIKLKKEDIDVIELCGAFEERGAKEIIKATNNEIPIGFVSHFKEQDDMFKKLFG</sequence>
<gene>
    <name evidence="1" type="ORF">FYJ26_07900</name>
</gene>
<dbReference type="Pfam" id="PF20116">
    <property type="entry name" value="DUF6506"/>
    <property type="match status" value="1"/>
</dbReference>
<accession>A0A6N7VTY2</accession>
<dbReference type="InterPro" id="IPR045441">
    <property type="entry name" value="DUF6506"/>
</dbReference>
<evidence type="ECO:0000313" key="1">
    <source>
        <dbReference type="EMBL" id="MSS78322.1"/>
    </source>
</evidence>
<proteinExistence type="predicted"/>
<protein>
    <submittedName>
        <fullName evidence="1">Uncharacterized protein</fullName>
    </submittedName>
</protein>
<evidence type="ECO:0000313" key="2">
    <source>
        <dbReference type="Proteomes" id="UP000441925"/>
    </source>
</evidence>
<reference evidence="1 2" key="1">
    <citation type="submission" date="2019-08" db="EMBL/GenBank/DDBJ databases">
        <title>In-depth cultivation of the pig gut microbiome towards novel bacterial diversity and tailored functional studies.</title>
        <authorList>
            <person name="Wylensek D."/>
            <person name="Hitch T.C.A."/>
            <person name="Clavel T."/>
        </authorList>
    </citation>
    <scope>NUCLEOTIDE SEQUENCE [LARGE SCALE GENOMIC DNA]</scope>
    <source>
        <strain evidence="1 2">WCA-380-WT-2B</strain>
    </source>
</reference>
<name>A0A6N7VTY2_9FIRM</name>
<dbReference type="AlphaFoldDB" id="A0A6N7VTY2"/>
<organism evidence="1 2">
    <name type="scientific">Anaerococcus porci</name>
    <dbReference type="NCBI Taxonomy" id="2652269"/>
    <lineage>
        <taxon>Bacteria</taxon>
        <taxon>Bacillati</taxon>
        <taxon>Bacillota</taxon>
        <taxon>Tissierellia</taxon>
        <taxon>Tissierellales</taxon>
        <taxon>Peptoniphilaceae</taxon>
        <taxon>Anaerococcus</taxon>
    </lineage>
</organism>
<dbReference type="SUPFAM" id="SSF102816">
    <property type="entry name" value="Putative dsDNA mimic"/>
    <property type="match status" value="1"/>
</dbReference>
<dbReference type="Proteomes" id="UP000441925">
    <property type="component" value="Unassembled WGS sequence"/>
</dbReference>
<dbReference type="EMBL" id="VULQ01000009">
    <property type="protein sequence ID" value="MSS78322.1"/>
    <property type="molecule type" value="Genomic_DNA"/>
</dbReference>
<dbReference type="InterPro" id="IPR036763">
    <property type="entry name" value="Put_dsDNA_mimic_sf"/>
</dbReference>